<keyword evidence="4 8" id="KW-0732">Signal</keyword>
<feature type="signal peptide" evidence="8">
    <location>
        <begin position="1"/>
        <end position="23"/>
    </location>
</feature>
<keyword evidence="7" id="KW-0449">Lipoprotein</keyword>
<dbReference type="InterPro" id="IPR057336">
    <property type="entry name" value="GerAC_N"/>
</dbReference>
<evidence type="ECO:0000313" key="12">
    <source>
        <dbReference type="Proteomes" id="UP000824140"/>
    </source>
</evidence>
<reference evidence="11" key="1">
    <citation type="submission" date="2020-10" db="EMBL/GenBank/DDBJ databases">
        <authorList>
            <person name="Gilroy R."/>
        </authorList>
    </citation>
    <scope>NUCLEOTIDE SEQUENCE</scope>
    <source>
        <strain evidence="11">13766</strain>
    </source>
</reference>
<keyword evidence="6" id="KW-0564">Palmitate</keyword>
<evidence type="ECO:0000256" key="6">
    <source>
        <dbReference type="ARBA" id="ARBA00023139"/>
    </source>
</evidence>
<comment type="similarity">
    <text evidence="2">Belongs to the GerABKC lipoprotein family.</text>
</comment>
<proteinExistence type="inferred from homology"/>
<organism evidence="11 12">
    <name type="scientific">Candidatus Alectryocaccomicrobium excrementavium</name>
    <dbReference type="NCBI Taxonomy" id="2840668"/>
    <lineage>
        <taxon>Bacteria</taxon>
        <taxon>Bacillati</taxon>
        <taxon>Bacillota</taxon>
        <taxon>Clostridia</taxon>
        <taxon>Candidatus Alectryocaccomicrobium</taxon>
    </lineage>
</organism>
<dbReference type="PROSITE" id="PS51257">
    <property type="entry name" value="PROKAR_LIPOPROTEIN"/>
    <property type="match status" value="1"/>
</dbReference>
<dbReference type="Pfam" id="PF25198">
    <property type="entry name" value="Spore_GerAC_N"/>
    <property type="match status" value="1"/>
</dbReference>
<dbReference type="EMBL" id="DVJN01000170">
    <property type="protein sequence ID" value="HIS93032.1"/>
    <property type="molecule type" value="Genomic_DNA"/>
</dbReference>
<accession>A0A9D1G120</accession>
<protein>
    <recommendedName>
        <fullName evidence="13">Germination protein, Ger(X)C family</fullName>
    </recommendedName>
</protein>
<keyword evidence="5" id="KW-0472">Membrane</keyword>
<evidence type="ECO:0000259" key="9">
    <source>
        <dbReference type="Pfam" id="PF05504"/>
    </source>
</evidence>
<keyword evidence="3" id="KW-0309">Germination</keyword>
<evidence type="ECO:0008006" key="13">
    <source>
        <dbReference type="Google" id="ProtNLM"/>
    </source>
</evidence>
<evidence type="ECO:0000256" key="1">
    <source>
        <dbReference type="ARBA" id="ARBA00004635"/>
    </source>
</evidence>
<evidence type="ECO:0000256" key="8">
    <source>
        <dbReference type="SAM" id="SignalP"/>
    </source>
</evidence>
<dbReference type="PANTHER" id="PTHR35789">
    <property type="entry name" value="SPORE GERMINATION PROTEIN B3"/>
    <property type="match status" value="1"/>
</dbReference>
<dbReference type="InterPro" id="IPR008844">
    <property type="entry name" value="Spore_GerAC-like"/>
</dbReference>
<evidence type="ECO:0000256" key="5">
    <source>
        <dbReference type="ARBA" id="ARBA00023136"/>
    </source>
</evidence>
<evidence type="ECO:0000256" key="2">
    <source>
        <dbReference type="ARBA" id="ARBA00007886"/>
    </source>
</evidence>
<reference evidence="11" key="2">
    <citation type="journal article" date="2021" name="PeerJ">
        <title>Extensive microbial diversity within the chicken gut microbiome revealed by metagenomics and culture.</title>
        <authorList>
            <person name="Gilroy R."/>
            <person name="Ravi A."/>
            <person name="Getino M."/>
            <person name="Pursley I."/>
            <person name="Horton D.L."/>
            <person name="Alikhan N.F."/>
            <person name="Baker D."/>
            <person name="Gharbi K."/>
            <person name="Hall N."/>
            <person name="Watson M."/>
            <person name="Adriaenssens E.M."/>
            <person name="Foster-Nyarko E."/>
            <person name="Jarju S."/>
            <person name="Secka A."/>
            <person name="Antonio M."/>
            <person name="Oren A."/>
            <person name="Chaudhuri R.R."/>
            <person name="La Ragione R."/>
            <person name="Hildebrand F."/>
            <person name="Pallen M.J."/>
        </authorList>
    </citation>
    <scope>NUCLEOTIDE SEQUENCE</scope>
    <source>
        <strain evidence="11">13766</strain>
    </source>
</reference>
<dbReference type="Pfam" id="PF05504">
    <property type="entry name" value="Spore_GerAC"/>
    <property type="match status" value="1"/>
</dbReference>
<sequence length="377" mass="40442">MRAAKILAVLLLLAIACPLGGCAMPHQPEHRAYVISMGVDINDNSDCVVSIQIPSITGSSGGADGGGGADSYVVSSATAHTFVEALVLLQATTPRELDYKQMVSFVASQKAASSPVFPQIVTELMHTYEIFHSPQLIVCAGEAAAFLESQRPEIGTRLSSSVSAMLNNYQSQGYIPLANLSRAHYLSQSVYHDPVAIYAATPDQEHYRNVAPDNLGESYPGSLPHTGLARNEYMGAALLQNGVMVGTLNGTQTQILNLLLGTTDEMPYFVGEKNVLLERIGGAQLSAILAPEGVTLRVDIRLAAKPLTNAPNPEALREKFLGDLNGLITTCQALKTDPFGFALRAAAQFATVPEWVAFSWRERYAQAALDLQVHIEM</sequence>
<dbReference type="GO" id="GO:0016020">
    <property type="term" value="C:membrane"/>
    <property type="evidence" value="ECO:0007669"/>
    <property type="project" value="UniProtKB-SubCell"/>
</dbReference>
<comment type="caution">
    <text evidence="11">The sequence shown here is derived from an EMBL/GenBank/DDBJ whole genome shotgun (WGS) entry which is preliminary data.</text>
</comment>
<evidence type="ECO:0000256" key="3">
    <source>
        <dbReference type="ARBA" id="ARBA00022544"/>
    </source>
</evidence>
<gene>
    <name evidence="11" type="ORF">IAA84_08470</name>
</gene>
<comment type="subcellular location">
    <subcellularLocation>
        <location evidence="1">Membrane</location>
        <topology evidence="1">Lipid-anchor</topology>
    </subcellularLocation>
</comment>
<feature type="domain" description="Spore germination GerAC-like C-terminal" evidence="9">
    <location>
        <begin position="234"/>
        <end position="376"/>
    </location>
</feature>
<dbReference type="Proteomes" id="UP000824140">
    <property type="component" value="Unassembled WGS sequence"/>
</dbReference>
<evidence type="ECO:0000313" key="11">
    <source>
        <dbReference type="EMBL" id="HIS93032.1"/>
    </source>
</evidence>
<feature type="domain" description="Spore germination protein N-terminal" evidence="10">
    <location>
        <begin position="28"/>
        <end position="197"/>
    </location>
</feature>
<dbReference type="GO" id="GO:0009847">
    <property type="term" value="P:spore germination"/>
    <property type="evidence" value="ECO:0007669"/>
    <property type="project" value="InterPro"/>
</dbReference>
<dbReference type="PANTHER" id="PTHR35789:SF1">
    <property type="entry name" value="SPORE GERMINATION PROTEIN B3"/>
    <property type="match status" value="1"/>
</dbReference>
<feature type="chain" id="PRO_5038976916" description="Germination protein, Ger(X)C family" evidence="8">
    <location>
        <begin position="24"/>
        <end position="377"/>
    </location>
</feature>
<evidence type="ECO:0000256" key="4">
    <source>
        <dbReference type="ARBA" id="ARBA00022729"/>
    </source>
</evidence>
<name>A0A9D1G120_9FIRM</name>
<dbReference type="AlphaFoldDB" id="A0A9D1G120"/>
<evidence type="ECO:0000259" key="10">
    <source>
        <dbReference type="Pfam" id="PF25198"/>
    </source>
</evidence>
<evidence type="ECO:0000256" key="7">
    <source>
        <dbReference type="ARBA" id="ARBA00023288"/>
    </source>
</evidence>
<dbReference type="InterPro" id="IPR046953">
    <property type="entry name" value="Spore_GerAC-like_C"/>
</dbReference>